<dbReference type="PRINTS" id="PR01488">
    <property type="entry name" value="RTXTOXINA"/>
</dbReference>
<dbReference type="GO" id="GO:0090729">
    <property type="term" value="F:toxin activity"/>
    <property type="evidence" value="ECO:0007669"/>
    <property type="project" value="UniProtKB-KW"/>
</dbReference>
<organism evidence="10 11">
    <name type="scientific">Zavarzinia aquatilis</name>
    <dbReference type="NCBI Taxonomy" id="2211142"/>
    <lineage>
        <taxon>Bacteria</taxon>
        <taxon>Pseudomonadati</taxon>
        <taxon>Pseudomonadota</taxon>
        <taxon>Alphaproteobacteria</taxon>
        <taxon>Rhodospirillales</taxon>
        <taxon>Zavarziniaceae</taxon>
        <taxon>Zavarzinia</taxon>
    </lineage>
</organism>
<dbReference type="SUPFAM" id="SSF56219">
    <property type="entry name" value="DNase I-like"/>
    <property type="match status" value="1"/>
</dbReference>
<keyword evidence="7" id="KW-0472">Membrane</keyword>
<dbReference type="InterPro" id="IPR003644">
    <property type="entry name" value="Calx_beta"/>
</dbReference>
<dbReference type="InterPro" id="IPR001343">
    <property type="entry name" value="Hemolysn_Ca-bd"/>
</dbReference>
<dbReference type="AlphaFoldDB" id="A0A317EDH0"/>
<feature type="region of interest" description="Disordered" evidence="8">
    <location>
        <begin position="1085"/>
        <end position="1112"/>
    </location>
</feature>
<dbReference type="GO" id="GO:0005509">
    <property type="term" value="F:calcium ion binding"/>
    <property type="evidence" value="ECO:0007669"/>
    <property type="project" value="InterPro"/>
</dbReference>
<feature type="domain" description="Calx-beta" evidence="9">
    <location>
        <begin position="206"/>
        <end position="306"/>
    </location>
</feature>
<comment type="subcellular location">
    <subcellularLocation>
        <location evidence="1">Membrane</location>
    </subcellularLocation>
</comment>
<dbReference type="Pfam" id="PF00353">
    <property type="entry name" value="HemolysinCabind"/>
    <property type="match status" value="3"/>
</dbReference>
<reference evidence="10 11" key="1">
    <citation type="submission" date="2018-05" db="EMBL/GenBank/DDBJ databases">
        <title>Zavarzinia sp. HR-AS.</title>
        <authorList>
            <person name="Lee Y."/>
            <person name="Jeon C.O."/>
        </authorList>
    </citation>
    <scope>NUCLEOTIDE SEQUENCE [LARGE SCALE GENOMIC DNA]</scope>
    <source>
        <strain evidence="10 11">HR-AS</strain>
    </source>
</reference>
<dbReference type="PROSITE" id="PS00330">
    <property type="entry name" value="HEMOLYSIN_CALCIUM"/>
    <property type="match status" value="3"/>
</dbReference>
<dbReference type="InterPro" id="IPR047971">
    <property type="entry name" value="ExeM-like"/>
</dbReference>
<dbReference type="GO" id="GO:0016020">
    <property type="term" value="C:membrane"/>
    <property type="evidence" value="ECO:0007669"/>
    <property type="project" value="UniProtKB-SubCell"/>
</dbReference>
<evidence type="ECO:0000313" key="11">
    <source>
        <dbReference type="Proteomes" id="UP000245461"/>
    </source>
</evidence>
<dbReference type="GO" id="GO:0005576">
    <property type="term" value="C:extracellular region"/>
    <property type="evidence" value="ECO:0007669"/>
    <property type="project" value="InterPro"/>
</dbReference>
<dbReference type="RefSeq" id="WP_109904254.1">
    <property type="nucleotide sequence ID" value="NZ_QGLE01000003.1"/>
</dbReference>
<keyword evidence="6" id="KW-0843">Virulence</keyword>
<feature type="compositionally biased region" description="Basic and acidic residues" evidence="8">
    <location>
        <begin position="1085"/>
        <end position="1110"/>
    </location>
</feature>
<evidence type="ECO:0000256" key="4">
    <source>
        <dbReference type="ARBA" id="ARBA00022737"/>
    </source>
</evidence>
<dbReference type="InterPro" id="IPR018511">
    <property type="entry name" value="Hemolysin-typ_Ca-bd_CS"/>
</dbReference>
<dbReference type="InterPro" id="IPR038081">
    <property type="entry name" value="CalX-like_sf"/>
</dbReference>
<dbReference type="Gene3D" id="2.60.40.2030">
    <property type="match status" value="1"/>
</dbReference>
<protein>
    <recommendedName>
        <fullName evidence="9">Calx-beta domain-containing protein</fullName>
    </recommendedName>
</protein>
<dbReference type="PANTHER" id="PTHR42834:SF1">
    <property type="entry name" value="ENDONUCLEASE_EXONUCLEASE_PHOSPHATASE FAMILY PROTEIN (AFU_ORTHOLOGUE AFUA_3G09210)"/>
    <property type="match status" value="1"/>
</dbReference>
<dbReference type="PRINTS" id="PR00313">
    <property type="entry name" value="CABNDNGRPT"/>
</dbReference>
<evidence type="ECO:0000256" key="8">
    <source>
        <dbReference type="SAM" id="MobiDB-lite"/>
    </source>
</evidence>
<dbReference type="Gene3D" id="3.60.10.10">
    <property type="entry name" value="Endonuclease/exonuclease/phosphatase"/>
    <property type="match status" value="1"/>
</dbReference>
<dbReference type="Proteomes" id="UP000245461">
    <property type="component" value="Unassembled WGS sequence"/>
</dbReference>
<keyword evidence="2" id="KW-0800">Toxin</keyword>
<evidence type="ECO:0000256" key="5">
    <source>
        <dbReference type="ARBA" id="ARBA00022837"/>
    </source>
</evidence>
<evidence type="ECO:0000256" key="3">
    <source>
        <dbReference type="ARBA" id="ARBA00022729"/>
    </source>
</evidence>
<sequence length="1266" mass="129651">MSTVYHDLGASDLVQDWSDAGLITANDDWSGVPSIQGFLGDIDTGSPTGVDPRTLTGANLGAVDVIANQTNPNTLTSGGVAEFAIANPAVGLNGSGTADAPGIVIHLDASGRQDVRVQFNAIDLDGSADNAAQPIAVQYRIGDSGSWTNVDGGYNADVTMGGTAGQSTAFDVTLPAEANGQAQIQVRILTTNAAGNDEWVGIDDIHVSSVAETGTATRVSIADSSVVEGDNGETVMHLTVTRSDNESDFTVDFATTDGSATAGSDYTAALGTLTFEAGGALTQDIAITVAGDADVEGDESFTVTLQNIVDVTGTAELGDATATGTIVNDDVDLTLISEIQGATETSPLVGRTVTVEAIVVGDFQNGDADGARNLNGFYLQEEAADWDGDAGTSEGLFVFRGNTDVHVGDRVQVTGTIGEYFGQTQLTATSVTVVEAGAVADVNTMAQTISLPAAGTTLNQDGDYQPDLEAFESMLVRFDDTLTVTEQFNLDRFNEIKLVAGERPAQFTQDNSPDVAGYQAHLEDVGSRTITYDDGLNVQNGAIANLDGFAGYDTDAAPRMGDTITGLTGVLDYQWAGASSSGATWRVRAVEDGDNSFTSQGPREMAPADVGGTITACSLNVLNYFATLDDGSLTANGLDPRGANTAAEFARQTDKLVTALVTIDADLFSLVELENNFLPGASGNALEYLCGQLNAALGSEAYAWVDPGMQFVGGDAIAPGFLYKVGTLSIAAGTTVETLSDADLAGLGLGDLTEESTIGAIFDGENTSRNSLAVSFTEIATGGTFTAVANHLKSKSGAGTGADADQLDGQGGWQQQRELAAEALAAWVASDPTGSGDGDVLLLGDFNAYFKEDAIALLEAAGFDNLQATLSADPYSYVFDGQTGSLDYIFANGALADQITGMTEWHINSDEADALDYNLDYGRDPAIADLESPVRVSDHDPLVIGIDLVEFTLPTAGDDIIVGNDADNVIEAGKGHDQVHGGAGDDTFIITADRPSQDGHDLYDGGDGIDTLDYSALTASVRVSLKDGVGGYGVDTFVSIENLVGGGAADTLRGNGDGNMLAGNAGNDTLIGGAGDDILRGGADNDRLDGGVGDDRLDGGTGNDRLEGRQGADILDGGAGDDVLLAAQGNDVLTGGEGDDMLDGGSGDDTLMGGAGNDTLKGGHGADRIVIDAFDGVDTIIGFQTRGSVRDVLVLDKGAFTGFAGATAADLFDGGFLHVVAAGGEAELQVDVDGGGDGFATFARFDAILSQAVLAGHVLVSDSLVA</sequence>
<evidence type="ECO:0000256" key="2">
    <source>
        <dbReference type="ARBA" id="ARBA00022656"/>
    </source>
</evidence>
<proteinExistence type="predicted"/>
<dbReference type="NCBIfam" id="NF033681">
    <property type="entry name" value="ExeM_NucH_DNase"/>
    <property type="match status" value="1"/>
</dbReference>
<accession>A0A317EDH0</accession>
<evidence type="ECO:0000313" key="10">
    <source>
        <dbReference type="EMBL" id="PWR24632.1"/>
    </source>
</evidence>
<keyword evidence="11" id="KW-1185">Reference proteome</keyword>
<dbReference type="InterPro" id="IPR003995">
    <property type="entry name" value="RTX_toxin_determinant-A"/>
</dbReference>
<keyword evidence="4" id="KW-0677">Repeat</keyword>
<evidence type="ECO:0000256" key="1">
    <source>
        <dbReference type="ARBA" id="ARBA00004370"/>
    </source>
</evidence>
<dbReference type="OrthoDB" id="7229655at2"/>
<dbReference type="InterPro" id="IPR011049">
    <property type="entry name" value="Serralysin-like_metalloprot_C"/>
</dbReference>
<dbReference type="InterPro" id="IPR036691">
    <property type="entry name" value="Endo/exonu/phosph_ase_sf"/>
</dbReference>
<name>A0A317EDH0_9PROT</name>
<keyword evidence="3" id="KW-0732">Signal</keyword>
<dbReference type="SUPFAM" id="SSF141072">
    <property type="entry name" value="CalX-like"/>
    <property type="match status" value="1"/>
</dbReference>
<dbReference type="SUPFAM" id="SSF51120">
    <property type="entry name" value="beta-Roll"/>
    <property type="match status" value="1"/>
</dbReference>
<dbReference type="CDD" id="cd04486">
    <property type="entry name" value="YhcR_OBF_like"/>
    <property type="match status" value="1"/>
</dbReference>
<evidence type="ECO:0000259" key="9">
    <source>
        <dbReference type="SMART" id="SM00237"/>
    </source>
</evidence>
<dbReference type="SMART" id="SM00237">
    <property type="entry name" value="Calx_beta"/>
    <property type="match status" value="1"/>
</dbReference>
<dbReference type="EMBL" id="QGLE01000003">
    <property type="protein sequence ID" value="PWR24632.1"/>
    <property type="molecule type" value="Genomic_DNA"/>
</dbReference>
<keyword evidence="5" id="KW-0106">Calcium</keyword>
<dbReference type="Pfam" id="PF03160">
    <property type="entry name" value="Calx-beta"/>
    <property type="match status" value="1"/>
</dbReference>
<gene>
    <name evidence="10" type="ORF">DKG74_07455</name>
</gene>
<evidence type="ECO:0000256" key="7">
    <source>
        <dbReference type="ARBA" id="ARBA00023136"/>
    </source>
</evidence>
<dbReference type="Gene3D" id="2.150.10.10">
    <property type="entry name" value="Serralysin-like metalloprotease, C-terminal"/>
    <property type="match status" value="3"/>
</dbReference>
<evidence type="ECO:0000256" key="6">
    <source>
        <dbReference type="ARBA" id="ARBA00023026"/>
    </source>
</evidence>
<dbReference type="PANTHER" id="PTHR42834">
    <property type="entry name" value="ENDONUCLEASE/EXONUCLEASE/PHOSPHATASE FAMILY PROTEIN (AFU_ORTHOLOGUE AFUA_3G09210)"/>
    <property type="match status" value="1"/>
</dbReference>
<comment type="caution">
    <text evidence="10">The sequence shown here is derived from an EMBL/GenBank/DDBJ whole genome shotgun (WGS) entry which is preliminary data.</text>
</comment>
<dbReference type="GO" id="GO:0007154">
    <property type="term" value="P:cell communication"/>
    <property type="evidence" value="ECO:0007669"/>
    <property type="project" value="InterPro"/>
</dbReference>